<comment type="caution">
    <text evidence="1">The sequence shown here is derived from an EMBL/GenBank/DDBJ whole genome shotgun (WGS) entry which is preliminary data.</text>
</comment>
<protein>
    <submittedName>
        <fullName evidence="1">Uncharacterized protein</fullName>
    </submittedName>
</protein>
<accession>A0AAD7D642</accession>
<reference evidence="1" key="1">
    <citation type="submission" date="2023-03" db="EMBL/GenBank/DDBJ databases">
        <title>Massive genome expansion in bonnet fungi (Mycena s.s.) driven by repeated elements and novel gene families across ecological guilds.</title>
        <authorList>
            <consortium name="Lawrence Berkeley National Laboratory"/>
            <person name="Harder C.B."/>
            <person name="Miyauchi S."/>
            <person name="Viragh M."/>
            <person name="Kuo A."/>
            <person name="Thoen E."/>
            <person name="Andreopoulos B."/>
            <person name="Lu D."/>
            <person name="Skrede I."/>
            <person name="Drula E."/>
            <person name="Henrissat B."/>
            <person name="Morin E."/>
            <person name="Kohler A."/>
            <person name="Barry K."/>
            <person name="LaButti K."/>
            <person name="Morin E."/>
            <person name="Salamov A."/>
            <person name="Lipzen A."/>
            <person name="Mereny Z."/>
            <person name="Hegedus B."/>
            <person name="Baldrian P."/>
            <person name="Stursova M."/>
            <person name="Weitz H."/>
            <person name="Taylor A."/>
            <person name="Grigoriev I.V."/>
            <person name="Nagy L.G."/>
            <person name="Martin F."/>
            <person name="Kauserud H."/>
        </authorList>
    </citation>
    <scope>NUCLEOTIDE SEQUENCE</scope>
    <source>
        <strain evidence="1">CBHHK067</strain>
    </source>
</reference>
<sequence>MENLPAEIHLKIYRSACRDDGTTGSSLSSVSKHIRSLSAEYRYQSIAVCGPIQIHRLLTSLRCVPPELRRIRFLFVYDYFSLSRRHGDATNIIARDGPPSKPRARFHDLPRFHNAPQFTPDFSDLILNRLFNKIDLFDNDWDRLAHESATNVGRNIIEMLAFAQETVELLSLICFDKKFAGSSPLQLLQGSFPTLSHLTVRGPHELPDDPAFAPVLRTLHLTDKALRPGFFTTVAANHPFLARLRISRFMDIRRRVKDIMGLIYVMRVSSSTGWARNMKLPPQMDPGVERLILVEPSIPRLPTRDFQLMLELLRNIHARLRGFILLPRHAGHKLGQEGKLALADWTLCAMGVPMKWGEAPGKLAWDINVFDDV</sequence>
<evidence type="ECO:0000313" key="1">
    <source>
        <dbReference type="EMBL" id="KAJ7680162.1"/>
    </source>
</evidence>
<dbReference type="Proteomes" id="UP001221757">
    <property type="component" value="Unassembled WGS sequence"/>
</dbReference>
<name>A0AAD7D642_MYCRO</name>
<proteinExistence type="predicted"/>
<gene>
    <name evidence="1" type="ORF">B0H17DRAFT_1333863</name>
</gene>
<organism evidence="1 2">
    <name type="scientific">Mycena rosella</name>
    <name type="common">Pink bonnet</name>
    <name type="synonym">Agaricus rosellus</name>
    <dbReference type="NCBI Taxonomy" id="1033263"/>
    <lineage>
        <taxon>Eukaryota</taxon>
        <taxon>Fungi</taxon>
        <taxon>Dikarya</taxon>
        <taxon>Basidiomycota</taxon>
        <taxon>Agaricomycotina</taxon>
        <taxon>Agaricomycetes</taxon>
        <taxon>Agaricomycetidae</taxon>
        <taxon>Agaricales</taxon>
        <taxon>Marasmiineae</taxon>
        <taxon>Mycenaceae</taxon>
        <taxon>Mycena</taxon>
    </lineage>
</organism>
<evidence type="ECO:0000313" key="2">
    <source>
        <dbReference type="Proteomes" id="UP001221757"/>
    </source>
</evidence>
<dbReference type="EMBL" id="JARKIE010000123">
    <property type="protein sequence ID" value="KAJ7680162.1"/>
    <property type="molecule type" value="Genomic_DNA"/>
</dbReference>
<dbReference type="AlphaFoldDB" id="A0AAD7D642"/>
<keyword evidence="2" id="KW-1185">Reference proteome</keyword>